<accession>A0A4Z0A5C4</accession>
<evidence type="ECO:0000313" key="1">
    <source>
        <dbReference type="EMBL" id="TFY81925.1"/>
    </source>
</evidence>
<dbReference type="AlphaFoldDB" id="A0A4Z0A5C4"/>
<gene>
    <name evidence="1" type="ORF">EWM64_g2084</name>
</gene>
<reference evidence="1 2" key="1">
    <citation type="submission" date="2019-02" db="EMBL/GenBank/DDBJ databases">
        <title>Genome sequencing of the rare red list fungi Hericium alpestre (H. flagellum).</title>
        <authorList>
            <person name="Buettner E."/>
            <person name="Kellner H."/>
        </authorList>
    </citation>
    <scope>NUCLEOTIDE SEQUENCE [LARGE SCALE GENOMIC DNA]</scope>
    <source>
        <strain evidence="1 2">DSM 108284</strain>
    </source>
</reference>
<dbReference type="EMBL" id="SFCI01000160">
    <property type="protein sequence ID" value="TFY81925.1"/>
    <property type="molecule type" value="Genomic_DNA"/>
</dbReference>
<comment type="caution">
    <text evidence="1">The sequence shown here is derived from an EMBL/GenBank/DDBJ whole genome shotgun (WGS) entry which is preliminary data.</text>
</comment>
<evidence type="ECO:0000313" key="2">
    <source>
        <dbReference type="Proteomes" id="UP000298061"/>
    </source>
</evidence>
<organism evidence="1 2">
    <name type="scientific">Hericium alpestre</name>
    <dbReference type="NCBI Taxonomy" id="135208"/>
    <lineage>
        <taxon>Eukaryota</taxon>
        <taxon>Fungi</taxon>
        <taxon>Dikarya</taxon>
        <taxon>Basidiomycota</taxon>
        <taxon>Agaricomycotina</taxon>
        <taxon>Agaricomycetes</taxon>
        <taxon>Russulales</taxon>
        <taxon>Hericiaceae</taxon>
        <taxon>Hericium</taxon>
    </lineage>
</organism>
<dbReference type="Proteomes" id="UP000298061">
    <property type="component" value="Unassembled WGS sequence"/>
</dbReference>
<keyword evidence="2" id="KW-1185">Reference proteome</keyword>
<name>A0A4Z0A5C4_9AGAM</name>
<sequence length="90" mass="10485">MRTLKDGFSQTGKQHLKDVYKEMSVERVAWEKLDEKEAEFKLTNSGKDFPRPKEPEAFKLCITCRCDLYEDDSPANFEKGQCLQAQIDFC</sequence>
<proteinExistence type="predicted"/>
<protein>
    <submittedName>
        <fullName evidence="1">Uncharacterized protein</fullName>
    </submittedName>
</protein>